<evidence type="ECO:0000256" key="10">
    <source>
        <dbReference type="RuleBase" id="RU003376"/>
    </source>
</evidence>
<protein>
    <recommendedName>
        <fullName evidence="3">cytochrome-c oxidase</fullName>
        <ecNumber evidence="3">7.1.1.9</ecNumber>
    </recommendedName>
    <alternativeName>
        <fullName evidence="8">Cytochrome aa3 subunit 3</fullName>
    </alternativeName>
    <alternativeName>
        <fullName evidence="9">Cytochrome c oxidase polypeptide III</fullName>
    </alternativeName>
</protein>
<dbReference type="Gene3D" id="1.10.287.70">
    <property type="match status" value="1"/>
</dbReference>
<dbReference type="Gene3D" id="1.20.120.80">
    <property type="entry name" value="Cytochrome c oxidase, subunit III, four-helix bundle"/>
    <property type="match status" value="1"/>
</dbReference>
<evidence type="ECO:0000313" key="13">
    <source>
        <dbReference type="EMBL" id="CAG2156149.1"/>
    </source>
</evidence>
<dbReference type="PROSITE" id="PS50253">
    <property type="entry name" value="COX3"/>
    <property type="match status" value="1"/>
</dbReference>
<dbReference type="PANTHER" id="PTHR11403">
    <property type="entry name" value="CYTOCHROME C OXIDASE SUBUNIT III"/>
    <property type="match status" value="1"/>
</dbReference>
<comment type="caution">
    <text evidence="13">The sequence shown here is derived from an EMBL/GenBank/DDBJ whole genome shotgun (WGS) entry which is preliminary data.</text>
</comment>
<evidence type="ECO:0000313" key="14">
    <source>
        <dbReference type="Proteomes" id="UP000672657"/>
    </source>
</evidence>
<dbReference type="PANTHER" id="PTHR11403:SF7">
    <property type="entry name" value="CYTOCHROME C OXIDASE SUBUNIT 3"/>
    <property type="match status" value="1"/>
</dbReference>
<keyword evidence="5" id="KW-1278">Translocase</keyword>
<evidence type="ECO:0000256" key="1">
    <source>
        <dbReference type="ARBA" id="ARBA00004141"/>
    </source>
</evidence>
<proteinExistence type="inferred from homology"/>
<dbReference type="CDD" id="cd01665">
    <property type="entry name" value="Cyt_c_Oxidase_III"/>
    <property type="match status" value="1"/>
</dbReference>
<keyword evidence="13" id="KW-0560">Oxidoreductase</keyword>
<feature type="transmembrane region" description="Helical" evidence="11">
    <location>
        <begin position="21"/>
        <end position="38"/>
    </location>
</feature>
<evidence type="ECO:0000256" key="8">
    <source>
        <dbReference type="ARBA" id="ARBA00031400"/>
    </source>
</evidence>
<dbReference type="InterPro" id="IPR033945">
    <property type="entry name" value="Cyt_c_oxase_su3_dom"/>
</dbReference>
<keyword evidence="14" id="KW-1185">Reference proteome</keyword>
<feature type="domain" description="Heme-copper oxidase subunit III family profile" evidence="12">
    <location>
        <begin position="7"/>
        <end position="286"/>
    </location>
</feature>
<dbReference type="InterPro" id="IPR000298">
    <property type="entry name" value="Cyt_c_oxidase-like_su3"/>
</dbReference>
<evidence type="ECO:0000256" key="5">
    <source>
        <dbReference type="ARBA" id="ARBA00022967"/>
    </source>
</evidence>
<evidence type="ECO:0000256" key="2">
    <source>
        <dbReference type="ARBA" id="ARBA00010581"/>
    </source>
</evidence>
<feature type="transmembrane region" description="Helical" evidence="11">
    <location>
        <begin position="222"/>
        <end position="247"/>
    </location>
</feature>
<dbReference type="EMBL" id="CAJPVI010000036">
    <property type="protein sequence ID" value="CAG2156149.1"/>
    <property type="molecule type" value="Genomic_DNA"/>
</dbReference>
<reference evidence="13 14" key="1">
    <citation type="submission" date="2021-03" db="EMBL/GenBank/DDBJ databases">
        <authorList>
            <person name="Peeters C."/>
        </authorList>
    </citation>
    <scope>NUCLEOTIDE SEQUENCE [LARGE SCALE GENOMIC DNA]</scope>
    <source>
        <strain evidence="13 14">LMG 26411</strain>
    </source>
</reference>
<dbReference type="GO" id="GO:0016491">
    <property type="term" value="F:oxidoreductase activity"/>
    <property type="evidence" value="ECO:0007669"/>
    <property type="project" value="UniProtKB-KW"/>
</dbReference>
<dbReference type="Proteomes" id="UP000672657">
    <property type="component" value="Unassembled WGS sequence"/>
</dbReference>
<name>A0ABM8TNI6_9BURK</name>
<evidence type="ECO:0000256" key="9">
    <source>
        <dbReference type="ARBA" id="ARBA00031625"/>
    </source>
</evidence>
<dbReference type="EC" id="7.1.1.9" evidence="3"/>
<dbReference type="InterPro" id="IPR013833">
    <property type="entry name" value="Cyt_c_oxidase_su3_a-hlx"/>
</dbReference>
<evidence type="ECO:0000256" key="7">
    <source>
        <dbReference type="ARBA" id="ARBA00023136"/>
    </source>
</evidence>
<dbReference type="RefSeq" id="WP_211956062.1">
    <property type="nucleotide sequence ID" value="NZ_CAJPVI010000036.1"/>
</dbReference>
<accession>A0ABM8TNI6</accession>
<sequence length="286" mass="32146">MSANRANAPYYFVPGPSRHPITASFGLLMTGAGAAGWVNGVHWAPYLCGFGLLWFLFVLKSWFSDAIGESEGGMYGKNIDLSFRWSMGWFIFSEVMFFAAFFGALFYARTIAMPWLGDLDNKILWPDFAAVWPNTGPAGVVENFQTMGPWPIPTINTALLLMSGVTLTWAHHALLAGKRSQLIQGLVLTVLLGAIFMCFQAYEYMHAYSELNLKLTSGVYGSTFFLLTGFHGFHVTMGAIMLTVVLIRVLKGHFTPEHHFAFEGAAWYWHFVDVVWLFLYIVVYWL</sequence>
<comment type="subcellular location">
    <subcellularLocation>
        <location evidence="10">Cell membrane</location>
        <topology evidence="10">Multi-pass membrane protein</topology>
    </subcellularLocation>
    <subcellularLocation>
        <location evidence="1">Membrane</location>
        <topology evidence="1">Multi-pass membrane protein</topology>
    </subcellularLocation>
</comment>
<dbReference type="InterPro" id="IPR024791">
    <property type="entry name" value="Cyt_c/ubiquinol_Oxase_su3"/>
</dbReference>
<evidence type="ECO:0000256" key="3">
    <source>
        <dbReference type="ARBA" id="ARBA00012949"/>
    </source>
</evidence>
<feature type="transmembrane region" description="Helical" evidence="11">
    <location>
        <begin position="83"/>
        <end position="108"/>
    </location>
</feature>
<keyword evidence="6 11" id="KW-1133">Transmembrane helix</keyword>
<evidence type="ECO:0000256" key="6">
    <source>
        <dbReference type="ARBA" id="ARBA00022989"/>
    </source>
</evidence>
<evidence type="ECO:0000256" key="11">
    <source>
        <dbReference type="SAM" id="Phobius"/>
    </source>
</evidence>
<keyword evidence="4 10" id="KW-0812">Transmembrane</keyword>
<dbReference type="SUPFAM" id="SSF81452">
    <property type="entry name" value="Cytochrome c oxidase subunit III-like"/>
    <property type="match status" value="1"/>
</dbReference>
<gene>
    <name evidence="13" type="primary">ctaE</name>
    <name evidence="13" type="ORF">LMG26411_05146</name>
</gene>
<evidence type="ECO:0000256" key="4">
    <source>
        <dbReference type="ARBA" id="ARBA00022692"/>
    </source>
</evidence>
<dbReference type="InterPro" id="IPR035973">
    <property type="entry name" value="Cyt_c_oxidase_su3-like_sf"/>
</dbReference>
<evidence type="ECO:0000259" key="12">
    <source>
        <dbReference type="PROSITE" id="PS50253"/>
    </source>
</evidence>
<dbReference type="Pfam" id="PF00510">
    <property type="entry name" value="COX3"/>
    <property type="match status" value="1"/>
</dbReference>
<keyword evidence="7 11" id="KW-0472">Membrane</keyword>
<feature type="transmembrane region" description="Helical" evidence="11">
    <location>
        <begin position="182"/>
        <end position="202"/>
    </location>
</feature>
<feature type="transmembrane region" description="Helical" evidence="11">
    <location>
        <begin position="150"/>
        <end position="170"/>
    </location>
</feature>
<organism evidence="13 14">
    <name type="scientific">Cupriavidus numazuensis</name>
    <dbReference type="NCBI Taxonomy" id="221992"/>
    <lineage>
        <taxon>Bacteria</taxon>
        <taxon>Pseudomonadati</taxon>
        <taxon>Pseudomonadota</taxon>
        <taxon>Betaproteobacteria</taxon>
        <taxon>Burkholderiales</taxon>
        <taxon>Burkholderiaceae</taxon>
        <taxon>Cupriavidus</taxon>
    </lineage>
</organism>
<feature type="transmembrane region" description="Helical" evidence="11">
    <location>
        <begin position="267"/>
        <end position="285"/>
    </location>
</feature>
<feature type="transmembrane region" description="Helical" evidence="11">
    <location>
        <begin position="44"/>
        <end position="63"/>
    </location>
</feature>
<comment type="similarity">
    <text evidence="2 10">Belongs to the cytochrome c oxidase subunit 3 family.</text>
</comment>